<dbReference type="InterPro" id="IPR009057">
    <property type="entry name" value="Homeodomain-like_sf"/>
</dbReference>
<gene>
    <name evidence="13" type="ORF">RchiOBHm_Chr2g0134351</name>
</gene>
<keyword evidence="7 9" id="KW-0539">Nucleus</keyword>
<keyword evidence="6" id="KW-0804">Transcription</keyword>
<evidence type="ECO:0000256" key="7">
    <source>
        <dbReference type="ARBA" id="ARBA00023242"/>
    </source>
</evidence>
<reference evidence="13 14" key="1">
    <citation type="journal article" date="2018" name="Nat. Genet.">
        <title>The Rosa genome provides new insights in the design of modern roses.</title>
        <authorList>
            <person name="Bendahmane M."/>
        </authorList>
    </citation>
    <scope>NUCLEOTIDE SEQUENCE [LARGE SCALE GENOMIC DNA]</scope>
    <source>
        <strain evidence="14">cv. Old Blush</strain>
    </source>
</reference>
<protein>
    <submittedName>
        <fullName evidence="13">Putative transcription factor Homobox-WOX family</fullName>
    </submittedName>
</protein>
<evidence type="ECO:0000256" key="1">
    <source>
        <dbReference type="ARBA" id="ARBA00004123"/>
    </source>
</evidence>
<dbReference type="GO" id="GO:0003677">
    <property type="term" value="F:DNA binding"/>
    <property type="evidence" value="ECO:0007669"/>
    <property type="project" value="UniProtKB-UniRule"/>
</dbReference>
<evidence type="ECO:0000256" key="11">
    <source>
        <dbReference type="SAM" id="MobiDB-lite"/>
    </source>
</evidence>
<dbReference type="GO" id="GO:0005634">
    <property type="term" value="C:nucleus"/>
    <property type="evidence" value="ECO:0007669"/>
    <property type="project" value="UniProtKB-SubCell"/>
</dbReference>
<evidence type="ECO:0000256" key="4">
    <source>
        <dbReference type="ARBA" id="ARBA00023125"/>
    </source>
</evidence>
<dbReference type="Gramene" id="PRQ50539">
    <property type="protein sequence ID" value="PRQ50539"/>
    <property type="gene ID" value="RchiOBHm_Chr2g0134351"/>
</dbReference>
<feature type="region of interest" description="Disordered" evidence="11">
    <location>
        <begin position="198"/>
        <end position="218"/>
    </location>
</feature>
<feature type="compositionally biased region" description="Polar residues" evidence="11">
    <location>
        <begin position="160"/>
        <end position="176"/>
    </location>
</feature>
<keyword evidence="5 9" id="KW-0371">Homeobox</keyword>
<keyword evidence="4 9" id="KW-0238">DNA-binding</keyword>
<dbReference type="GO" id="GO:0099402">
    <property type="term" value="P:plant organ development"/>
    <property type="evidence" value="ECO:0007669"/>
    <property type="project" value="InterPro"/>
</dbReference>
<proteinExistence type="inferred from homology"/>
<organism evidence="13 14">
    <name type="scientific">Rosa chinensis</name>
    <name type="common">China rose</name>
    <dbReference type="NCBI Taxonomy" id="74649"/>
    <lineage>
        <taxon>Eukaryota</taxon>
        <taxon>Viridiplantae</taxon>
        <taxon>Streptophyta</taxon>
        <taxon>Embryophyta</taxon>
        <taxon>Tracheophyta</taxon>
        <taxon>Spermatophyta</taxon>
        <taxon>Magnoliopsida</taxon>
        <taxon>eudicotyledons</taxon>
        <taxon>Gunneridae</taxon>
        <taxon>Pentapetalae</taxon>
        <taxon>rosids</taxon>
        <taxon>fabids</taxon>
        <taxon>Rosales</taxon>
        <taxon>Rosaceae</taxon>
        <taxon>Rosoideae</taxon>
        <taxon>Rosoideae incertae sedis</taxon>
        <taxon>Rosa</taxon>
    </lineage>
</organism>
<dbReference type="Proteomes" id="UP000238479">
    <property type="component" value="Chromosome 2"/>
</dbReference>
<dbReference type="InterPro" id="IPR001356">
    <property type="entry name" value="HD"/>
</dbReference>
<evidence type="ECO:0000256" key="10">
    <source>
        <dbReference type="RuleBase" id="RU000682"/>
    </source>
</evidence>
<evidence type="ECO:0000256" key="9">
    <source>
        <dbReference type="PROSITE-ProRule" id="PRU00108"/>
    </source>
</evidence>
<name>A0A2P6RVU0_ROSCH</name>
<dbReference type="PANTHER" id="PTHR45940">
    <property type="entry name" value="WUSCHEL-RELATED HOMEOBOX 1-RELATED"/>
    <property type="match status" value="1"/>
</dbReference>
<dbReference type="Gene3D" id="1.10.10.60">
    <property type="entry name" value="Homeodomain-like"/>
    <property type="match status" value="1"/>
</dbReference>
<comment type="caution">
    <text evidence="13">The sequence shown here is derived from an EMBL/GenBank/DDBJ whole genome shotgun (WGS) entry which is preliminary data.</text>
</comment>
<dbReference type="GO" id="GO:0003700">
    <property type="term" value="F:DNA-binding transcription factor activity"/>
    <property type="evidence" value="ECO:0007669"/>
    <property type="project" value="InterPro"/>
</dbReference>
<comment type="similarity">
    <text evidence="8">Belongs to the WUS homeobox family.</text>
</comment>
<keyword evidence="3" id="KW-0805">Transcription regulation</keyword>
<dbReference type="SMART" id="SM00389">
    <property type="entry name" value="HOX"/>
    <property type="match status" value="1"/>
</dbReference>
<evidence type="ECO:0000313" key="13">
    <source>
        <dbReference type="EMBL" id="PRQ50539.1"/>
    </source>
</evidence>
<dbReference type="Pfam" id="PF00046">
    <property type="entry name" value="Homeodomain"/>
    <property type="match status" value="1"/>
</dbReference>
<evidence type="ECO:0000256" key="6">
    <source>
        <dbReference type="ARBA" id="ARBA00023163"/>
    </source>
</evidence>
<accession>A0A2P6RVU0</accession>
<evidence type="ECO:0000313" key="14">
    <source>
        <dbReference type="Proteomes" id="UP000238479"/>
    </source>
</evidence>
<feature type="DNA-binding region" description="Homeobox" evidence="9">
    <location>
        <begin position="28"/>
        <end position="93"/>
    </location>
</feature>
<comment type="subcellular location">
    <subcellularLocation>
        <location evidence="1 9 10">Nucleus</location>
    </subcellularLocation>
</comment>
<dbReference type="InterPro" id="IPR044555">
    <property type="entry name" value="WUSCHEL-like"/>
</dbReference>
<feature type="region of interest" description="Disordered" evidence="11">
    <location>
        <begin position="1"/>
        <end position="33"/>
    </location>
</feature>
<evidence type="ECO:0000256" key="3">
    <source>
        <dbReference type="ARBA" id="ARBA00023015"/>
    </source>
</evidence>
<keyword evidence="14" id="KW-1185">Reference proteome</keyword>
<evidence type="ECO:0000256" key="8">
    <source>
        <dbReference type="ARBA" id="ARBA00024040"/>
    </source>
</evidence>
<dbReference type="SUPFAM" id="SSF46689">
    <property type="entry name" value="Homeodomain-like"/>
    <property type="match status" value="1"/>
</dbReference>
<keyword evidence="2" id="KW-0217">Developmental protein</keyword>
<feature type="domain" description="Homeobox" evidence="12">
    <location>
        <begin position="26"/>
        <end position="92"/>
    </location>
</feature>
<evidence type="ECO:0000256" key="5">
    <source>
        <dbReference type="ARBA" id="ARBA00023155"/>
    </source>
</evidence>
<dbReference type="AlphaFoldDB" id="A0A2P6RVU0"/>
<dbReference type="STRING" id="74649.A0A2P6RVU0"/>
<evidence type="ECO:0000259" key="12">
    <source>
        <dbReference type="PROSITE" id="PS50071"/>
    </source>
</evidence>
<dbReference type="EMBL" id="PDCK01000040">
    <property type="protein sequence ID" value="PRQ50539.1"/>
    <property type="molecule type" value="Genomic_DNA"/>
</dbReference>
<dbReference type="PANTHER" id="PTHR45940:SF2">
    <property type="entry name" value="WUSCHEL-RELATED HOMEOBOX 1"/>
    <property type="match status" value="1"/>
</dbReference>
<feature type="region of interest" description="Disordered" evidence="11">
    <location>
        <begin position="160"/>
        <end position="180"/>
    </location>
</feature>
<evidence type="ECO:0000256" key="2">
    <source>
        <dbReference type="ARBA" id="ARBA00022473"/>
    </source>
</evidence>
<sequence>MELQAQQQVEDGGNNQAAGSSANTPIRPTNNRWAPTPAQLRILQGLYYDKGYKYPTPEQIQEICLHLKPYGQIEDKNVFFWFQNLKARERQKLKEFRKVRVGGSLDLNFGSTSSTDDGRSIDLNFGSTGSTGDDGSIDLTLGSRVGYGVDPYSSSPFNANISTTSFGPTGGQSSMDQRGGDHQEVETLPLFPVHGEDVLGDPNTTSEGGSAYGYYSGGSGGYNSGSPVSLELSLNPSGPADLA</sequence>
<dbReference type="PROSITE" id="PS50071">
    <property type="entry name" value="HOMEOBOX_2"/>
    <property type="match status" value="1"/>
</dbReference>